<accession>A0A8S5PX77</accession>
<reference evidence="1" key="1">
    <citation type="journal article" date="2021" name="Proc. Natl. Acad. Sci. U.S.A.">
        <title>A Catalog of Tens of Thousands of Viruses from Human Metagenomes Reveals Hidden Associations with Chronic Diseases.</title>
        <authorList>
            <person name="Tisza M.J."/>
            <person name="Buck C.B."/>
        </authorList>
    </citation>
    <scope>NUCLEOTIDE SEQUENCE</scope>
    <source>
        <strain evidence="1">Ctgsk7</strain>
    </source>
</reference>
<dbReference type="EMBL" id="BK015533">
    <property type="protein sequence ID" value="DAE11482.1"/>
    <property type="molecule type" value="Genomic_DNA"/>
</dbReference>
<sequence length="110" mass="12654">MKDCFKINKVGTLVFVSYKDEVIFNIEEISSIEPRYPGEEGTTHAVHLIMNNQSTMRLLDIKLEDMQELFEEIDKVLLQKSFQALFETFKVSDEGSVSMPSKYETVTVPL</sequence>
<organism evidence="1">
    <name type="scientific">Myoviridae sp. ctgsk7</name>
    <dbReference type="NCBI Taxonomy" id="2825151"/>
    <lineage>
        <taxon>Viruses</taxon>
        <taxon>Duplodnaviria</taxon>
        <taxon>Heunggongvirae</taxon>
        <taxon>Uroviricota</taxon>
        <taxon>Caudoviricetes</taxon>
    </lineage>
</organism>
<evidence type="ECO:0000313" key="1">
    <source>
        <dbReference type="EMBL" id="DAE11482.1"/>
    </source>
</evidence>
<protein>
    <submittedName>
        <fullName evidence="1">Uncharacterized protein</fullName>
    </submittedName>
</protein>
<name>A0A8S5PX77_9CAUD</name>
<proteinExistence type="predicted"/>